<evidence type="ECO:0000313" key="2">
    <source>
        <dbReference type="EMBL" id="MBB6069216.1"/>
    </source>
</evidence>
<dbReference type="GO" id="GO:0051213">
    <property type="term" value="F:dioxygenase activity"/>
    <property type="evidence" value="ECO:0007669"/>
    <property type="project" value="UniProtKB-KW"/>
</dbReference>
<keyword evidence="2" id="KW-0560">Oxidoreductase</keyword>
<dbReference type="RefSeq" id="WP_170038041.1">
    <property type="nucleotide sequence ID" value="NZ_JABDTL010000002.1"/>
</dbReference>
<dbReference type="InterPro" id="IPR037523">
    <property type="entry name" value="VOC_core"/>
</dbReference>
<organism evidence="2 3">
    <name type="scientific">Longimicrobium terrae</name>
    <dbReference type="NCBI Taxonomy" id="1639882"/>
    <lineage>
        <taxon>Bacteria</taxon>
        <taxon>Pseudomonadati</taxon>
        <taxon>Gemmatimonadota</taxon>
        <taxon>Longimicrobiia</taxon>
        <taxon>Longimicrobiales</taxon>
        <taxon>Longimicrobiaceae</taxon>
        <taxon>Longimicrobium</taxon>
    </lineage>
</organism>
<reference evidence="2 3" key="1">
    <citation type="submission" date="2020-08" db="EMBL/GenBank/DDBJ databases">
        <title>Genomic Encyclopedia of Type Strains, Phase IV (KMG-IV): sequencing the most valuable type-strain genomes for metagenomic binning, comparative biology and taxonomic classification.</title>
        <authorList>
            <person name="Goeker M."/>
        </authorList>
    </citation>
    <scope>NUCLEOTIDE SEQUENCE [LARGE SCALE GENOMIC DNA]</scope>
    <source>
        <strain evidence="2 3">DSM 29007</strain>
    </source>
</reference>
<protein>
    <submittedName>
        <fullName evidence="2">Catechol 2,3-dioxygenase-like lactoylglutathione lyase family enzyme</fullName>
    </submittedName>
</protein>
<dbReference type="PANTHER" id="PTHR39175">
    <property type="entry name" value="FAMILY PROTEIN, PUTATIVE (AFU_ORTHOLOGUE AFUA_3G15060)-RELATED"/>
    <property type="match status" value="1"/>
</dbReference>
<keyword evidence="2" id="KW-0223">Dioxygenase</keyword>
<dbReference type="Gene3D" id="3.10.180.10">
    <property type="entry name" value="2,3-Dihydroxybiphenyl 1,2-Dioxygenase, domain 1"/>
    <property type="match status" value="1"/>
</dbReference>
<evidence type="ECO:0000259" key="1">
    <source>
        <dbReference type="PROSITE" id="PS51819"/>
    </source>
</evidence>
<dbReference type="Proteomes" id="UP000582837">
    <property type="component" value="Unassembled WGS sequence"/>
</dbReference>
<keyword evidence="2" id="KW-0456">Lyase</keyword>
<sequence>MGVLGLDHVQLAMPAGEEPRAVAFYRDVLEMDVVQKPEPMRANGGVWFRSGAAEVHLGVEPDFAPARKAHPALRVDNLDVLAIRCESAGFEILWDDRYPGVRRFYVADPFGNRVEVMQPA</sequence>
<name>A0A841GX16_9BACT</name>
<dbReference type="InterPro" id="IPR029068">
    <property type="entry name" value="Glyas_Bleomycin-R_OHBP_Dase"/>
</dbReference>
<dbReference type="EMBL" id="JACHIA010000002">
    <property type="protein sequence ID" value="MBB6069216.1"/>
    <property type="molecule type" value="Genomic_DNA"/>
</dbReference>
<dbReference type="Pfam" id="PF00903">
    <property type="entry name" value="Glyoxalase"/>
    <property type="match status" value="1"/>
</dbReference>
<dbReference type="InterPro" id="IPR004360">
    <property type="entry name" value="Glyas_Fos-R_dOase_dom"/>
</dbReference>
<gene>
    <name evidence="2" type="ORF">HNQ61_000831</name>
</gene>
<accession>A0A841GX16</accession>
<feature type="domain" description="VOC" evidence="1">
    <location>
        <begin position="5"/>
        <end position="119"/>
    </location>
</feature>
<dbReference type="SUPFAM" id="SSF54593">
    <property type="entry name" value="Glyoxalase/Bleomycin resistance protein/Dihydroxybiphenyl dioxygenase"/>
    <property type="match status" value="1"/>
</dbReference>
<dbReference type="GO" id="GO:0016829">
    <property type="term" value="F:lyase activity"/>
    <property type="evidence" value="ECO:0007669"/>
    <property type="project" value="UniProtKB-KW"/>
</dbReference>
<dbReference type="AlphaFoldDB" id="A0A841GX16"/>
<dbReference type="PROSITE" id="PS51819">
    <property type="entry name" value="VOC"/>
    <property type="match status" value="1"/>
</dbReference>
<proteinExistence type="predicted"/>
<keyword evidence="3" id="KW-1185">Reference proteome</keyword>
<evidence type="ECO:0000313" key="3">
    <source>
        <dbReference type="Proteomes" id="UP000582837"/>
    </source>
</evidence>
<comment type="caution">
    <text evidence="2">The sequence shown here is derived from an EMBL/GenBank/DDBJ whole genome shotgun (WGS) entry which is preliminary data.</text>
</comment>
<dbReference type="PANTHER" id="PTHR39175:SF1">
    <property type="entry name" value="FAMILY PROTEIN, PUTATIVE (AFU_ORTHOLOGUE AFUA_3G15060)-RELATED"/>
    <property type="match status" value="1"/>
</dbReference>